<dbReference type="Pfam" id="PF18780">
    <property type="entry name" value="HNH_repeat"/>
    <property type="match status" value="1"/>
</dbReference>
<reference evidence="1 3" key="1">
    <citation type="submission" date="2023-07" db="EMBL/GenBank/DDBJ databases">
        <title>Sorghum-associated microbial communities from plants grown in Nebraska, USA.</title>
        <authorList>
            <person name="Schachtman D."/>
        </authorList>
    </citation>
    <scope>NUCLEOTIDE SEQUENCE</scope>
    <source>
        <strain evidence="1">DS1006</strain>
        <strain evidence="2 3">DS1016</strain>
    </source>
</reference>
<evidence type="ECO:0000313" key="1">
    <source>
        <dbReference type="EMBL" id="MDP9903193.1"/>
    </source>
</evidence>
<evidence type="ECO:0000313" key="2">
    <source>
        <dbReference type="EMBL" id="MDQ0180154.1"/>
    </source>
</evidence>
<dbReference type="EMBL" id="JAUSRG010000001">
    <property type="protein sequence ID" value="MDP9903193.1"/>
    <property type="molecule type" value="Genomic_DNA"/>
</dbReference>
<dbReference type="Proteomes" id="UP001230951">
    <property type="component" value="Unassembled WGS sequence"/>
</dbReference>
<keyword evidence="3" id="KW-1185">Reference proteome</keyword>
<accession>A0AAW8D9P1</accession>
<dbReference type="EMBL" id="JAUSTF010000002">
    <property type="protein sequence ID" value="MDQ0180154.1"/>
    <property type="molecule type" value="Genomic_DNA"/>
</dbReference>
<proteinExistence type="predicted"/>
<dbReference type="AlphaFoldDB" id="A0AAW8D9P1"/>
<protein>
    <submittedName>
        <fullName evidence="1">Uncharacterized protein</fullName>
    </submittedName>
</protein>
<evidence type="ECO:0000313" key="3">
    <source>
        <dbReference type="Proteomes" id="UP001230951"/>
    </source>
</evidence>
<dbReference type="Proteomes" id="UP001242995">
    <property type="component" value="Unassembled WGS sequence"/>
</dbReference>
<comment type="caution">
    <text evidence="1">The sequence shown here is derived from an EMBL/GenBank/DDBJ whole genome shotgun (WGS) entry which is preliminary data.</text>
</comment>
<organism evidence="1 4">
    <name type="scientific">Arthrobacter bambusae</name>
    <dbReference type="NCBI Taxonomy" id="1338426"/>
    <lineage>
        <taxon>Bacteria</taxon>
        <taxon>Bacillati</taxon>
        <taxon>Actinomycetota</taxon>
        <taxon>Actinomycetes</taxon>
        <taxon>Micrococcales</taxon>
        <taxon>Micrococcaceae</taxon>
        <taxon>Arthrobacter</taxon>
    </lineage>
</organism>
<dbReference type="InterPro" id="IPR041025">
    <property type="entry name" value="HNH_repeat"/>
</dbReference>
<sequence length="162" mass="18270">MLPLEYTPSPTRNGPVVYTDENMLSALRRLAEGEPTISRPIFNHRRSNTDACTALYEARFGSWNKALEMAGLETTMQPEQLQGVTTKWSQDQILQALTHCLAETGSTTLRRYEEWRKNQPDAATGLPSAASIRMRLGSWSHATFLACATWNPHHPFVERVIP</sequence>
<dbReference type="RefSeq" id="WP_306958814.1">
    <property type="nucleotide sequence ID" value="NZ_JAUSRG010000001.1"/>
</dbReference>
<evidence type="ECO:0000313" key="4">
    <source>
        <dbReference type="Proteomes" id="UP001242995"/>
    </source>
</evidence>
<name>A0AAW8D9P1_9MICC</name>
<gene>
    <name evidence="1" type="ORF">J2S90_000133</name>
    <name evidence="2" type="ORF">J2S93_001570</name>
</gene>